<keyword evidence="3 4" id="KW-0472">Membrane</keyword>
<keyword evidence="4" id="KW-0813">Transport</keyword>
<reference evidence="5 6" key="1">
    <citation type="submission" date="2023-08" db="EMBL/GenBank/DDBJ databases">
        <title>A Necator americanus chromosomal reference genome.</title>
        <authorList>
            <person name="Ilik V."/>
            <person name="Petrzelkova K.J."/>
            <person name="Pardy F."/>
            <person name="Fuh T."/>
            <person name="Niatou-Singa F.S."/>
            <person name="Gouil Q."/>
            <person name="Baker L."/>
            <person name="Ritchie M.E."/>
            <person name="Jex A.R."/>
            <person name="Gazzola D."/>
            <person name="Li H."/>
            <person name="Toshio Fujiwara R."/>
            <person name="Zhan B."/>
            <person name="Aroian R.V."/>
            <person name="Pafco B."/>
            <person name="Schwarz E.M."/>
        </authorList>
    </citation>
    <scope>NUCLEOTIDE SEQUENCE [LARGE SCALE GENOMIC DNA]</scope>
    <source>
        <strain evidence="5 6">Aroian</strain>
        <tissue evidence="5">Whole animal</tissue>
    </source>
</reference>
<dbReference type="Proteomes" id="UP001303046">
    <property type="component" value="Unassembled WGS sequence"/>
</dbReference>
<keyword evidence="4" id="KW-0186">Copper</keyword>
<dbReference type="Pfam" id="PF04145">
    <property type="entry name" value="Ctr"/>
    <property type="match status" value="2"/>
</dbReference>
<accession>A0ABR1C313</accession>
<keyword evidence="2 4" id="KW-1133">Transmembrane helix</keyword>
<proteinExistence type="inferred from homology"/>
<evidence type="ECO:0000256" key="4">
    <source>
        <dbReference type="RuleBase" id="RU367022"/>
    </source>
</evidence>
<evidence type="ECO:0000256" key="3">
    <source>
        <dbReference type="ARBA" id="ARBA00023136"/>
    </source>
</evidence>
<evidence type="ECO:0000313" key="6">
    <source>
        <dbReference type="Proteomes" id="UP001303046"/>
    </source>
</evidence>
<dbReference type="EMBL" id="JAVFWL010000002">
    <property type="protein sequence ID" value="KAK6732936.1"/>
    <property type="molecule type" value="Genomic_DNA"/>
</dbReference>
<dbReference type="InterPro" id="IPR007274">
    <property type="entry name" value="Cop_transporter"/>
</dbReference>
<keyword evidence="1 4" id="KW-0812">Transmembrane</keyword>
<dbReference type="PANTHER" id="PTHR12483">
    <property type="entry name" value="SOLUTE CARRIER FAMILY 31 COPPER TRANSPORTERS"/>
    <property type="match status" value="1"/>
</dbReference>
<keyword evidence="6" id="KW-1185">Reference proteome</keyword>
<gene>
    <name evidence="5" type="primary">Necator_chrII.g4777</name>
    <name evidence="5" type="ORF">RB195_016985</name>
</gene>
<evidence type="ECO:0000256" key="1">
    <source>
        <dbReference type="ARBA" id="ARBA00022692"/>
    </source>
</evidence>
<sequence length="171" mass="18892">MDHDHSNHVGHIGQNSVVGGSAHLDHLPVVSGEQQHGSMHSMAFHFGSIETILFNFWKTGDAGGIILSCVVIIAMCFLMELVRFLRTYRSAQQPATMGDRLRFEPTVSSFVVFDALLHFIQLAFSYSLMLIFMSFNVWLCLAVLVGEVGSRLFFNILFPSLMNSGSMSGGC</sequence>
<feature type="transmembrane region" description="Helical" evidence="4">
    <location>
        <begin position="65"/>
        <end position="85"/>
    </location>
</feature>
<organism evidence="5 6">
    <name type="scientific">Necator americanus</name>
    <name type="common">Human hookworm</name>
    <dbReference type="NCBI Taxonomy" id="51031"/>
    <lineage>
        <taxon>Eukaryota</taxon>
        <taxon>Metazoa</taxon>
        <taxon>Ecdysozoa</taxon>
        <taxon>Nematoda</taxon>
        <taxon>Chromadorea</taxon>
        <taxon>Rhabditida</taxon>
        <taxon>Rhabditina</taxon>
        <taxon>Rhabditomorpha</taxon>
        <taxon>Strongyloidea</taxon>
        <taxon>Ancylostomatidae</taxon>
        <taxon>Bunostominae</taxon>
        <taxon>Necator</taxon>
    </lineage>
</organism>
<protein>
    <recommendedName>
        <fullName evidence="4">Copper transport protein</fullName>
    </recommendedName>
</protein>
<keyword evidence="4" id="KW-0187">Copper transport</keyword>
<keyword evidence="4" id="KW-0406">Ion transport</keyword>
<name>A0ABR1C313_NECAM</name>
<evidence type="ECO:0000256" key="2">
    <source>
        <dbReference type="ARBA" id="ARBA00022989"/>
    </source>
</evidence>
<comment type="similarity">
    <text evidence="4">Belongs to the copper transporter (Ctr) (TC 1.A.56) family. SLC31A subfamily.</text>
</comment>
<comment type="caution">
    <text evidence="5">The sequence shown here is derived from an EMBL/GenBank/DDBJ whole genome shotgun (WGS) entry which is preliminary data.</text>
</comment>
<comment type="subcellular location">
    <subcellularLocation>
        <location evidence="4">Membrane</location>
        <topology evidence="4">Multi-pass membrane protein</topology>
    </subcellularLocation>
</comment>
<dbReference type="PANTHER" id="PTHR12483:SF30">
    <property type="entry name" value="COPPER TRANSPORT PROTEIN"/>
    <property type="match status" value="1"/>
</dbReference>
<evidence type="ECO:0000313" key="5">
    <source>
        <dbReference type="EMBL" id="KAK6732936.1"/>
    </source>
</evidence>